<dbReference type="GO" id="GO:0016779">
    <property type="term" value="F:nucleotidyltransferase activity"/>
    <property type="evidence" value="ECO:0007669"/>
    <property type="project" value="InterPro"/>
</dbReference>
<comment type="similarity">
    <text evidence="2">Belongs to the tRNA nucleotidyltransferase/poly(A) polymerase family.</text>
</comment>
<gene>
    <name evidence="4" type="ORF">FDA94_00260</name>
</gene>
<evidence type="ECO:0000256" key="1">
    <source>
        <dbReference type="ARBA" id="ARBA00022679"/>
    </source>
</evidence>
<comment type="caution">
    <text evidence="4">The sequence shown here is derived from an EMBL/GenBank/DDBJ whole genome shotgun (WGS) entry which is preliminary data.</text>
</comment>
<dbReference type="InterPro" id="IPR043519">
    <property type="entry name" value="NT_sf"/>
</dbReference>
<reference evidence="4 5" key="1">
    <citation type="submission" date="2019-04" db="EMBL/GenBank/DDBJ databases">
        <title>Herbidospora sp. NEAU-GS14.nov., a novel actinomycete isolated from soil.</title>
        <authorList>
            <person name="Han L."/>
        </authorList>
    </citation>
    <scope>NUCLEOTIDE SEQUENCE [LARGE SCALE GENOMIC DNA]</scope>
    <source>
        <strain evidence="4 5">NEAU-GS14</strain>
    </source>
</reference>
<evidence type="ECO:0000313" key="5">
    <source>
        <dbReference type="Proteomes" id="UP000308705"/>
    </source>
</evidence>
<organism evidence="4 5">
    <name type="scientific">Herbidospora galbida</name>
    <dbReference type="NCBI Taxonomy" id="2575442"/>
    <lineage>
        <taxon>Bacteria</taxon>
        <taxon>Bacillati</taxon>
        <taxon>Actinomycetota</taxon>
        <taxon>Actinomycetes</taxon>
        <taxon>Streptosporangiales</taxon>
        <taxon>Streptosporangiaceae</taxon>
        <taxon>Herbidospora</taxon>
    </lineage>
</organism>
<dbReference type="Gene3D" id="3.30.460.10">
    <property type="entry name" value="Beta Polymerase, domain 2"/>
    <property type="match status" value="1"/>
</dbReference>
<keyword evidence="5" id="KW-1185">Reference proteome</keyword>
<dbReference type="Pfam" id="PF01743">
    <property type="entry name" value="PolyA_pol"/>
    <property type="match status" value="1"/>
</dbReference>
<accession>A0A4U3MNW3</accession>
<dbReference type="EMBL" id="SZQA01000001">
    <property type="protein sequence ID" value="TKK91285.1"/>
    <property type="molecule type" value="Genomic_DNA"/>
</dbReference>
<name>A0A4U3MNW3_9ACTN</name>
<dbReference type="GO" id="GO:0006396">
    <property type="term" value="P:RNA processing"/>
    <property type="evidence" value="ECO:0007669"/>
    <property type="project" value="InterPro"/>
</dbReference>
<evidence type="ECO:0000259" key="3">
    <source>
        <dbReference type="Pfam" id="PF01743"/>
    </source>
</evidence>
<dbReference type="InterPro" id="IPR002646">
    <property type="entry name" value="PolA_pol_head_dom"/>
</dbReference>
<dbReference type="AlphaFoldDB" id="A0A4U3MNW3"/>
<evidence type="ECO:0000256" key="2">
    <source>
        <dbReference type="RuleBase" id="RU003953"/>
    </source>
</evidence>
<dbReference type="Proteomes" id="UP000308705">
    <property type="component" value="Unassembled WGS sequence"/>
</dbReference>
<keyword evidence="1 2" id="KW-0808">Transferase</keyword>
<protein>
    <recommendedName>
        <fullName evidence="3">Poly A polymerase head domain-containing protein</fullName>
    </recommendedName>
</protein>
<feature type="domain" description="Poly A polymerase head" evidence="3">
    <location>
        <begin position="137"/>
        <end position="262"/>
    </location>
</feature>
<dbReference type="GO" id="GO:0003723">
    <property type="term" value="F:RNA binding"/>
    <property type="evidence" value="ECO:0007669"/>
    <property type="project" value="UniProtKB-KW"/>
</dbReference>
<dbReference type="OrthoDB" id="4221045at2"/>
<dbReference type="SUPFAM" id="SSF81301">
    <property type="entry name" value="Nucleotidyltransferase"/>
    <property type="match status" value="1"/>
</dbReference>
<proteinExistence type="inferred from homology"/>
<sequence length="372" mass="40418">MDVSGEKVTLKSRDGHISPVRPLLAGDVLAERRVAGFGWLMQNGEAASTHLDDRLLVEGDEHLPGPPNRPVPQTADGARPLAAMPPADLPAHHVHAAESVNPAIPVRAGALLDLRGAPWRPLIRPLLAAVHATGHRLWLAGGAARDLVANVPLSEVNDLDLSGTVPAGRFSDITRQTLRALGMSEWQTTINPSSLVCSVLPPKSSTRLIEYRGLSKGGFKFPAVGSRLSEDARYRDFAFNALLYDALDHQIMDPSGTGLDDLLGKERRFTPLNVSDDPATQAMVIVRAAKFALRWREEDPSGVVAFDLEPLKARIAALPPTLCRTLSGSEWRGLRNAYRRSVRATARQQREFAAMLPQPGRELLDTLIGNTR</sequence>
<keyword evidence="2" id="KW-0694">RNA-binding</keyword>
<evidence type="ECO:0000313" key="4">
    <source>
        <dbReference type="EMBL" id="TKK91285.1"/>
    </source>
</evidence>